<name>A0ABN5BAE5_9SPHN</name>
<dbReference type="Gene3D" id="3.40.50.1010">
    <property type="entry name" value="5'-nuclease"/>
    <property type="match status" value="1"/>
</dbReference>
<dbReference type="InterPro" id="IPR029060">
    <property type="entry name" value="PIN-like_dom_sf"/>
</dbReference>
<evidence type="ECO:0000259" key="1">
    <source>
        <dbReference type="Pfam" id="PF01850"/>
    </source>
</evidence>
<accession>A0ABN5BAE5</accession>
<reference evidence="2 3" key="1">
    <citation type="submission" date="2017-03" db="EMBL/GenBank/DDBJ databases">
        <title>Complete genome sequence of Blastomonas fulva degrading microcsystin LR.</title>
        <authorList>
            <person name="Lee H.-g."/>
            <person name="Jin L."/>
            <person name="oh H.-M."/>
        </authorList>
    </citation>
    <scope>NUCLEOTIDE SEQUENCE [LARGE SCALE GENOMIC DNA]</scope>
    <source>
        <strain evidence="2 3">T2</strain>
    </source>
</reference>
<organism evidence="2 3">
    <name type="scientific">Blastomonas fulva</name>
    <dbReference type="NCBI Taxonomy" id="1550728"/>
    <lineage>
        <taxon>Bacteria</taxon>
        <taxon>Pseudomonadati</taxon>
        <taxon>Pseudomonadota</taxon>
        <taxon>Alphaproteobacteria</taxon>
        <taxon>Sphingomonadales</taxon>
        <taxon>Sphingomonadaceae</taxon>
        <taxon>Blastomonas</taxon>
    </lineage>
</organism>
<evidence type="ECO:0000313" key="3">
    <source>
        <dbReference type="Proteomes" id="UP000258016"/>
    </source>
</evidence>
<dbReference type="PANTHER" id="PTHR36173:SF2">
    <property type="entry name" value="RIBONUCLEASE VAPC16"/>
    <property type="match status" value="1"/>
</dbReference>
<keyword evidence="3" id="KW-1185">Reference proteome</keyword>
<dbReference type="EMBL" id="CP020083">
    <property type="protein sequence ID" value="ASR52217.1"/>
    <property type="molecule type" value="Genomic_DNA"/>
</dbReference>
<dbReference type="InterPro" id="IPR002716">
    <property type="entry name" value="PIN_dom"/>
</dbReference>
<dbReference type="GeneID" id="303486443"/>
<dbReference type="PANTHER" id="PTHR36173">
    <property type="entry name" value="RIBONUCLEASE VAPC16-RELATED"/>
    <property type="match status" value="1"/>
</dbReference>
<protein>
    <submittedName>
        <fullName evidence="2">Twitching motility protein PilT</fullName>
    </submittedName>
</protein>
<dbReference type="SUPFAM" id="SSF88723">
    <property type="entry name" value="PIN domain-like"/>
    <property type="match status" value="1"/>
</dbReference>
<dbReference type="InterPro" id="IPR041705">
    <property type="entry name" value="PIN_Sll0205"/>
</dbReference>
<dbReference type="Proteomes" id="UP000258016">
    <property type="component" value="Chromosome"/>
</dbReference>
<sequence length="126" mass="13974">MRLMLDTHILLWWLQDNPRLGAPARALIADSANQVLVSLATPWEISVKHRVGKMDDSGAAIMEALLDQGIAMVDLKPAHLRVLKAMPLHHRDPFDHLIIAQALAERAVVITDDAKFPDYGVRCIPA</sequence>
<dbReference type="InterPro" id="IPR052919">
    <property type="entry name" value="TA_system_RNase"/>
</dbReference>
<proteinExistence type="predicted"/>
<feature type="domain" description="PIN" evidence="1">
    <location>
        <begin position="4"/>
        <end position="119"/>
    </location>
</feature>
<evidence type="ECO:0000313" key="2">
    <source>
        <dbReference type="EMBL" id="ASR52217.1"/>
    </source>
</evidence>
<dbReference type="Pfam" id="PF01850">
    <property type="entry name" value="PIN"/>
    <property type="match status" value="1"/>
</dbReference>
<dbReference type="CDD" id="cd09872">
    <property type="entry name" value="PIN_Sll0205-like"/>
    <property type="match status" value="1"/>
</dbReference>
<gene>
    <name evidence="2" type="ORF">B5J99_12750</name>
</gene>
<dbReference type="RefSeq" id="WP_054133052.1">
    <property type="nucleotide sequence ID" value="NZ_CP020083.1"/>
</dbReference>